<reference evidence="1" key="2">
    <citation type="submission" date="2015-06" db="UniProtKB">
        <authorList>
            <consortium name="EnsemblPlants"/>
        </authorList>
    </citation>
    <scope>IDENTIFICATION</scope>
    <source>
        <strain evidence="1">DM1-3 516 R44</strain>
    </source>
</reference>
<protein>
    <submittedName>
        <fullName evidence="1">Uncharacterized protein</fullName>
    </submittedName>
</protein>
<reference evidence="2" key="1">
    <citation type="journal article" date="2011" name="Nature">
        <title>Genome sequence and analysis of the tuber crop potato.</title>
        <authorList>
            <consortium name="The Potato Genome Sequencing Consortium"/>
        </authorList>
    </citation>
    <scope>NUCLEOTIDE SEQUENCE [LARGE SCALE GENOMIC DNA]</scope>
    <source>
        <strain evidence="2">cv. DM1-3 516 R44</strain>
    </source>
</reference>
<dbReference type="AlphaFoldDB" id="M1DL97"/>
<dbReference type="HOGENOM" id="CLU_1581253_0_0_1"/>
<evidence type="ECO:0000313" key="2">
    <source>
        <dbReference type="Proteomes" id="UP000011115"/>
    </source>
</evidence>
<accession>M1DL97</accession>
<dbReference type="PaxDb" id="4113-PGSC0003DMT400090825"/>
<organism evidence="1 2">
    <name type="scientific">Solanum tuberosum</name>
    <name type="common">Potato</name>
    <dbReference type="NCBI Taxonomy" id="4113"/>
    <lineage>
        <taxon>Eukaryota</taxon>
        <taxon>Viridiplantae</taxon>
        <taxon>Streptophyta</taxon>
        <taxon>Embryophyta</taxon>
        <taxon>Tracheophyta</taxon>
        <taxon>Spermatophyta</taxon>
        <taxon>Magnoliopsida</taxon>
        <taxon>eudicotyledons</taxon>
        <taxon>Gunneridae</taxon>
        <taxon>Pentapetalae</taxon>
        <taxon>asterids</taxon>
        <taxon>lamiids</taxon>
        <taxon>Solanales</taxon>
        <taxon>Solanaceae</taxon>
        <taxon>Solanoideae</taxon>
        <taxon>Solaneae</taxon>
        <taxon>Solanum</taxon>
    </lineage>
</organism>
<name>M1DL97_SOLTU</name>
<dbReference type="EnsemblPlants" id="PGSC0003DMT400090825">
    <property type="protein sequence ID" value="PGSC0003DMT400090825"/>
    <property type="gene ID" value="PGSC0003DMG400040396"/>
</dbReference>
<dbReference type="Proteomes" id="UP000011115">
    <property type="component" value="Unassembled WGS sequence"/>
</dbReference>
<dbReference type="InParanoid" id="M1DL97"/>
<sequence length="169" mass="19852">MLRYKSKATEFHNYIDRSDWSYVWSKRVVHELANLSYESQQKGIHAPAERENQGTRSAILTCIQLRDHDNEAQEQVVSYSSSTKEKQGVINQKPSQGKRKEGYLQRFSKLQYKVLSLPRVLHELIHSNRVVHLQRNWTHQLRLKKRKGAKIKDTNLYKPLKDAIGEARL</sequence>
<proteinExistence type="predicted"/>
<evidence type="ECO:0000313" key="1">
    <source>
        <dbReference type="EnsemblPlants" id="PGSC0003DMT400090825"/>
    </source>
</evidence>
<keyword evidence="2" id="KW-1185">Reference proteome</keyword>
<dbReference type="Gramene" id="PGSC0003DMT400090825">
    <property type="protein sequence ID" value="PGSC0003DMT400090825"/>
    <property type="gene ID" value="PGSC0003DMG400040396"/>
</dbReference>